<dbReference type="Proteomes" id="UP000054279">
    <property type="component" value="Unassembled WGS sequence"/>
</dbReference>
<accession>A0A0C9T1Z1</accession>
<evidence type="ECO:0000313" key="2">
    <source>
        <dbReference type="Proteomes" id="UP000054279"/>
    </source>
</evidence>
<feature type="non-terminal residue" evidence="1">
    <location>
        <position position="131"/>
    </location>
</feature>
<dbReference type="AlphaFoldDB" id="A0A0C9T1Z1"/>
<keyword evidence="2" id="KW-1185">Reference proteome</keyword>
<name>A0A0C9T1Z1_SPHS4</name>
<dbReference type="HOGENOM" id="CLU_132418_0_0_1"/>
<organism evidence="1 2">
    <name type="scientific">Sphaerobolus stellatus (strain SS14)</name>
    <dbReference type="NCBI Taxonomy" id="990650"/>
    <lineage>
        <taxon>Eukaryota</taxon>
        <taxon>Fungi</taxon>
        <taxon>Dikarya</taxon>
        <taxon>Basidiomycota</taxon>
        <taxon>Agaricomycotina</taxon>
        <taxon>Agaricomycetes</taxon>
        <taxon>Phallomycetidae</taxon>
        <taxon>Geastrales</taxon>
        <taxon>Sphaerobolaceae</taxon>
        <taxon>Sphaerobolus</taxon>
    </lineage>
</organism>
<protein>
    <recommendedName>
        <fullName evidence="3">Integrase zinc-binding domain-containing protein</fullName>
    </recommendedName>
</protein>
<sequence length="131" mass="15405">DGSDWSVLPDWEARKGIVNDIMTVMSAEVPNELQERFADDTWFKEVIEHLAGSDKDKDPRIRRRAKHRAANFMIDEGKLWLIKLKGTDRVTRVECIPTREGFQTALKTHEDNGHFGWEHTKLKLNERFFWP</sequence>
<reference evidence="1 2" key="1">
    <citation type="submission" date="2014-06" db="EMBL/GenBank/DDBJ databases">
        <title>Evolutionary Origins and Diversification of the Mycorrhizal Mutualists.</title>
        <authorList>
            <consortium name="DOE Joint Genome Institute"/>
            <consortium name="Mycorrhizal Genomics Consortium"/>
            <person name="Kohler A."/>
            <person name="Kuo A."/>
            <person name="Nagy L.G."/>
            <person name="Floudas D."/>
            <person name="Copeland A."/>
            <person name="Barry K.W."/>
            <person name="Cichocki N."/>
            <person name="Veneault-Fourrey C."/>
            <person name="LaButti K."/>
            <person name="Lindquist E.A."/>
            <person name="Lipzen A."/>
            <person name="Lundell T."/>
            <person name="Morin E."/>
            <person name="Murat C."/>
            <person name="Riley R."/>
            <person name="Ohm R."/>
            <person name="Sun H."/>
            <person name="Tunlid A."/>
            <person name="Henrissat B."/>
            <person name="Grigoriev I.V."/>
            <person name="Hibbett D.S."/>
            <person name="Martin F."/>
        </authorList>
    </citation>
    <scope>NUCLEOTIDE SEQUENCE [LARGE SCALE GENOMIC DNA]</scope>
    <source>
        <strain evidence="1 2">SS14</strain>
    </source>
</reference>
<gene>
    <name evidence="1" type="ORF">M422DRAFT_78959</name>
</gene>
<feature type="non-terminal residue" evidence="1">
    <location>
        <position position="1"/>
    </location>
</feature>
<dbReference type="EMBL" id="KN837929">
    <property type="protein sequence ID" value="KIJ22813.1"/>
    <property type="molecule type" value="Genomic_DNA"/>
</dbReference>
<proteinExistence type="predicted"/>
<evidence type="ECO:0000313" key="1">
    <source>
        <dbReference type="EMBL" id="KIJ22813.1"/>
    </source>
</evidence>
<evidence type="ECO:0008006" key="3">
    <source>
        <dbReference type="Google" id="ProtNLM"/>
    </source>
</evidence>
<dbReference type="OrthoDB" id="3234307at2759"/>
<dbReference type="Gene3D" id="1.10.340.70">
    <property type="match status" value="1"/>
</dbReference>